<evidence type="ECO:0000259" key="2">
    <source>
        <dbReference type="PROSITE" id="PS50206"/>
    </source>
</evidence>
<gene>
    <name evidence="3" type="ORF">A3K52_04440</name>
</gene>
<keyword evidence="1" id="KW-0472">Membrane</keyword>
<organism evidence="3 4">
    <name type="scientific">Candidatus Roizmanbacteria bacterium RIFOXYD1_FULL_38_12</name>
    <dbReference type="NCBI Taxonomy" id="1802093"/>
    <lineage>
        <taxon>Bacteria</taxon>
        <taxon>Candidatus Roizmaniibacteriota</taxon>
    </lineage>
</organism>
<keyword evidence="1" id="KW-1133">Transmembrane helix</keyword>
<keyword evidence="1" id="KW-0812">Transmembrane</keyword>
<dbReference type="AlphaFoldDB" id="A0A1F7L1S4"/>
<dbReference type="InterPro" id="IPR036873">
    <property type="entry name" value="Rhodanese-like_dom_sf"/>
</dbReference>
<proteinExistence type="predicted"/>
<dbReference type="Gene3D" id="3.40.250.10">
    <property type="entry name" value="Rhodanese-like domain"/>
    <property type="match status" value="1"/>
</dbReference>
<reference evidence="3 4" key="1">
    <citation type="journal article" date="2016" name="Nat. Commun.">
        <title>Thousands of microbial genomes shed light on interconnected biogeochemical processes in an aquifer system.</title>
        <authorList>
            <person name="Anantharaman K."/>
            <person name="Brown C.T."/>
            <person name="Hug L.A."/>
            <person name="Sharon I."/>
            <person name="Castelle C.J."/>
            <person name="Probst A.J."/>
            <person name="Thomas B.C."/>
            <person name="Singh A."/>
            <person name="Wilkins M.J."/>
            <person name="Karaoz U."/>
            <person name="Brodie E.L."/>
            <person name="Williams K.H."/>
            <person name="Hubbard S.S."/>
            <person name="Banfield J.F."/>
        </authorList>
    </citation>
    <scope>NUCLEOTIDE SEQUENCE [LARGE SCALE GENOMIC DNA]</scope>
</reference>
<evidence type="ECO:0000313" key="4">
    <source>
        <dbReference type="Proteomes" id="UP000177050"/>
    </source>
</evidence>
<name>A0A1F7L1S4_9BACT</name>
<dbReference type="EMBL" id="MGBR01000001">
    <property type="protein sequence ID" value="OGK73994.1"/>
    <property type="molecule type" value="Genomic_DNA"/>
</dbReference>
<dbReference type="Pfam" id="PF00581">
    <property type="entry name" value="Rhodanese"/>
    <property type="match status" value="1"/>
</dbReference>
<protein>
    <recommendedName>
        <fullName evidence="2">Rhodanese domain-containing protein</fullName>
    </recommendedName>
</protein>
<dbReference type="SUPFAM" id="SSF52821">
    <property type="entry name" value="Rhodanese/Cell cycle control phosphatase"/>
    <property type="match status" value="1"/>
</dbReference>
<dbReference type="PROSITE" id="PS50206">
    <property type="entry name" value="RHODANESE_3"/>
    <property type="match status" value="1"/>
</dbReference>
<accession>A0A1F7L1S4</accession>
<evidence type="ECO:0000313" key="3">
    <source>
        <dbReference type="EMBL" id="OGK73994.1"/>
    </source>
</evidence>
<dbReference type="InterPro" id="IPR001763">
    <property type="entry name" value="Rhodanese-like_dom"/>
</dbReference>
<sequence>MQKKVQRIKNKELVSSGRGNGLFLVSISLISFAITLVFILALNKKITIKNPFQLNKKNHLDLEKEFLSSDTDQYIDPFVVKKVIDDKNSDWIIVDYRSEEEYTASHIKGAVNIPLYQDYKRAYETQVMMNDWVKQFEKVMSGKKMAVIYGYWQDATMGKKLASFLTKNRMSFRMLAVGFTDFKNNFNRWLPGGEMVDFNLGMYIEGKYIDPGDQGGAVILPPPLPLGR</sequence>
<dbReference type="Proteomes" id="UP000177050">
    <property type="component" value="Unassembled WGS sequence"/>
</dbReference>
<feature type="domain" description="Rhodanese" evidence="2">
    <location>
        <begin position="87"/>
        <end position="191"/>
    </location>
</feature>
<feature type="transmembrane region" description="Helical" evidence="1">
    <location>
        <begin position="21"/>
        <end position="42"/>
    </location>
</feature>
<dbReference type="CDD" id="cd00158">
    <property type="entry name" value="RHOD"/>
    <property type="match status" value="1"/>
</dbReference>
<comment type="caution">
    <text evidence="3">The sequence shown here is derived from an EMBL/GenBank/DDBJ whole genome shotgun (WGS) entry which is preliminary data.</text>
</comment>
<evidence type="ECO:0000256" key="1">
    <source>
        <dbReference type="SAM" id="Phobius"/>
    </source>
</evidence>